<comment type="caution">
    <text evidence="2">The sequence shown here is derived from an EMBL/GenBank/DDBJ whole genome shotgun (WGS) entry which is preliminary data.</text>
</comment>
<dbReference type="AlphaFoldDB" id="X1UIZ4"/>
<reference evidence="2" key="1">
    <citation type="journal article" date="2014" name="Front. Microbiol.">
        <title>High frequency of phylogenetically diverse reductive dehalogenase-homologous genes in deep subseafloor sedimentary metagenomes.</title>
        <authorList>
            <person name="Kawai M."/>
            <person name="Futagami T."/>
            <person name="Toyoda A."/>
            <person name="Takaki Y."/>
            <person name="Nishi S."/>
            <person name="Hori S."/>
            <person name="Arai W."/>
            <person name="Tsubouchi T."/>
            <person name="Morono Y."/>
            <person name="Uchiyama I."/>
            <person name="Ito T."/>
            <person name="Fujiyama A."/>
            <person name="Inagaki F."/>
            <person name="Takami H."/>
        </authorList>
    </citation>
    <scope>NUCLEOTIDE SEQUENCE</scope>
    <source>
        <strain evidence="2">Expedition CK06-06</strain>
    </source>
</reference>
<name>X1UIZ4_9ZZZZ</name>
<gene>
    <name evidence="2" type="ORF">S12H4_35575</name>
</gene>
<protein>
    <recommendedName>
        <fullName evidence="1">Imm-5-like domain-containing protein</fullName>
    </recommendedName>
</protein>
<evidence type="ECO:0000259" key="1">
    <source>
        <dbReference type="Pfam" id="PF21805"/>
    </source>
</evidence>
<accession>X1UIZ4</accession>
<sequence length="65" mass="7394">MRWARECSEHVLSLIDENIDKRLINALYVAKEWEKEKATVGEVRNASVSAHAVAREYSNPIIIAV</sequence>
<dbReference type="InterPro" id="IPR048667">
    <property type="entry name" value="Imm5-like"/>
</dbReference>
<dbReference type="Pfam" id="PF21805">
    <property type="entry name" value="Imm5_like"/>
    <property type="match status" value="1"/>
</dbReference>
<proteinExistence type="predicted"/>
<feature type="domain" description="Imm-5-like" evidence="1">
    <location>
        <begin position="1"/>
        <end position="64"/>
    </location>
</feature>
<evidence type="ECO:0000313" key="2">
    <source>
        <dbReference type="EMBL" id="GAI99870.1"/>
    </source>
</evidence>
<dbReference type="EMBL" id="BARW01021146">
    <property type="protein sequence ID" value="GAI99870.1"/>
    <property type="molecule type" value="Genomic_DNA"/>
</dbReference>
<feature type="non-terminal residue" evidence="2">
    <location>
        <position position="65"/>
    </location>
</feature>
<organism evidence="2">
    <name type="scientific">marine sediment metagenome</name>
    <dbReference type="NCBI Taxonomy" id="412755"/>
    <lineage>
        <taxon>unclassified sequences</taxon>
        <taxon>metagenomes</taxon>
        <taxon>ecological metagenomes</taxon>
    </lineage>
</organism>